<dbReference type="GO" id="GO:0006790">
    <property type="term" value="P:sulfur compound metabolic process"/>
    <property type="evidence" value="ECO:0007669"/>
    <property type="project" value="TreeGrafter"/>
</dbReference>
<dbReference type="GO" id="GO:0006044">
    <property type="term" value="P:N-acetylglucosamine metabolic process"/>
    <property type="evidence" value="ECO:0007669"/>
    <property type="project" value="TreeGrafter"/>
</dbReference>
<dbReference type="EMBL" id="JAKVTV010000003">
    <property type="protein sequence ID" value="MCH4823800.1"/>
    <property type="molecule type" value="Genomic_DNA"/>
</dbReference>
<dbReference type="AlphaFoldDB" id="A0A9X1V3Z6"/>
<evidence type="ECO:0000313" key="2">
    <source>
        <dbReference type="Proteomes" id="UP001139226"/>
    </source>
</evidence>
<accession>A0A9X1V3Z6</accession>
<comment type="caution">
    <text evidence="1">The sequence shown here is derived from an EMBL/GenBank/DDBJ whole genome shotgun (WGS) entry which is preliminary data.</text>
</comment>
<dbReference type="RefSeq" id="WP_240713967.1">
    <property type="nucleotide sequence ID" value="NZ_JAKVTV010000003.1"/>
</dbReference>
<dbReference type="InterPro" id="IPR051135">
    <property type="entry name" value="Gal/GlcNAc/GalNAc_ST"/>
</dbReference>
<dbReference type="InterPro" id="IPR027417">
    <property type="entry name" value="P-loop_NTPase"/>
</dbReference>
<organism evidence="1 2">
    <name type="scientific">Christiangramia lutea</name>
    <dbReference type="NCBI Taxonomy" id="1607951"/>
    <lineage>
        <taxon>Bacteria</taxon>
        <taxon>Pseudomonadati</taxon>
        <taxon>Bacteroidota</taxon>
        <taxon>Flavobacteriia</taxon>
        <taxon>Flavobacteriales</taxon>
        <taxon>Flavobacteriaceae</taxon>
        <taxon>Christiangramia</taxon>
    </lineage>
</organism>
<sequence length="311" mass="36737">MQKKLLSNKPKILLMLGYPRSGSTVFGELISQSTHFLHVGEMERLWYPRKNKASFYPQKECSCGSQLYECDFWLPYFDKVAEKIKEIKSKRGVELNSKILCGYKEDFIQKGKIHGPEAEIYTEVISTLYSELYKGEGQIIVDGSKELWYAKYLESTGLFDLSYLHLIRDVKGIVYSRQKKLKKKDEESNTVTLNYKYLVYDTLRWNYINTKTRKFLEDKRSVEVTYEDMVKKPKDVLKTIGDLMEVEIASNSILNSQNAYFIEDNHLVHGNRFRFKRGEVKLKKDTRYLEEMKEFDLNLIDLLSWFKLHKN</sequence>
<keyword evidence="2" id="KW-1185">Reference proteome</keyword>
<dbReference type="Pfam" id="PF13469">
    <property type="entry name" value="Sulfotransfer_3"/>
    <property type="match status" value="1"/>
</dbReference>
<name>A0A9X1V3Z6_9FLAO</name>
<dbReference type="Gene3D" id="3.40.50.300">
    <property type="entry name" value="P-loop containing nucleotide triphosphate hydrolases"/>
    <property type="match status" value="1"/>
</dbReference>
<dbReference type="PANTHER" id="PTHR10704:SF44">
    <property type="entry name" value="LD35051P-RELATED"/>
    <property type="match status" value="1"/>
</dbReference>
<dbReference type="PANTHER" id="PTHR10704">
    <property type="entry name" value="CARBOHYDRATE SULFOTRANSFERASE"/>
    <property type="match status" value="1"/>
</dbReference>
<dbReference type="SUPFAM" id="SSF52540">
    <property type="entry name" value="P-loop containing nucleoside triphosphate hydrolases"/>
    <property type="match status" value="1"/>
</dbReference>
<dbReference type="Proteomes" id="UP001139226">
    <property type="component" value="Unassembled WGS sequence"/>
</dbReference>
<reference evidence="1" key="1">
    <citation type="submission" date="2022-03" db="EMBL/GenBank/DDBJ databases">
        <title>Gramella crocea sp. nov., isolated from activated sludge of a seafood processing plant.</title>
        <authorList>
            <person name="Zhang X."/>
        </authorList>
    </citation>
    <scope>NUCLEOTIDE SEQUENCE</scope>
    <source>
        <strain evidence="1">YJ019</strain>
    </source>
</reference>
<proteinExistence type="predicted"/>
<dbReference type="GO" id="GO:0001517">
    <property type="term" value="F:N-acetylglucosamine 6-O-sulfotransferase activity"/>
    <property type="evidence" value="ECO:0007669"/>
    <property type="project" value="TreeGrafter"/>
</dbReference>
<evidence type="ECO:0000313" key="1">
    <source>
        <dbReference type="EMBL" id="MCH4823800.1"/>
    </source>
</evidence>
<protein>
    <submittedName>
        <fullName evidence="1">Sulfotransferase domain-containing protein</fullName>
    </submittedName>
</protein>
<gene>
    <name evidence="1" type="ORF">ML462_11525</name>
</gene>